<dbReference type="EMBL" id="JAUJFL010000001">
    <property type="protein sequence ID" value="KAK2616042.1"/>
    <property type="molecule type" value="Genomic_DNA"/>
</dbReference>
<keyword evidence="2" id="KW-1185">Reference proteome</keyword>
<accession>A0AAD9SUS5</accession>
<evidence type="ECO:0000313" key="1">
    <source>
        <dbReference type="EMBL" id="KAK2616042.1"/>
    </source>
</evidence>
<evidence type="ECO:0000313" key="2">
    <source>
        <dbReference type="Proteomes" id="UP001265746"/>
    </source>
</evidence>
<protein>
    <submittedName>
        <fullName evidence="1">Uncharacterized protein</fullName>
    </submittedName>
</protein>
<organism evidence="1 2">
    <name type="scientific">Phomopsis amygdali</name>
    <name type="common">Fusicoccum amygdali</name>
    <dbReference type="NCBI Taxonomy" id="1214568"/>
    <lineage>
        <taxon>Eukaryota</taxon>
        <taxon>Fungi</taxon>
        <taxon>Dikarya</taxon>
        <taxon>Ascomycota</taxon>
        <taxon>Pezizomycotina</taxon>
        <taxon>Sordariomycetes</taxon>
        <taxon>Sordariomycetidae</taxon>
        <taxon>Diaporthales</taxon>
        <taxon>Diaporthaceae</taxon>
        <taxon>Diaporthe</taxon>
    </lineage>
</organism>
<name>A0AAD9SUS5_PHOAM</name>
<reference evidence="1" key="1">
    <citation type="submission" date="2023-06" db="EMBL/GenBank/DDBJ databases">
        <authorList>
            <person name="Noh H."/>
        </authorList>
    </citation>
    <scope>NUCLEOTIDE SEQUENCE</scope>
    <source>
        <strain evidence="1">DUCC20226</strain>
    </source>
</reference>
<proteinExistence type="predicted"/>
<dbReference type="AlphaFoldDB" id="A0AAD9SUS5"/>
<sequence>MKLGPAQPAANQVHRDFFIMEFKRRGMIDGRDFQQTVPFPQNTDPQAFYRHILEPVAPGQKPTQSQKAAVQAIPAQTVPGPIANRSQPTTFKAGPMKLITQAAAYAVHHSTRYVALFNYDCLICCYFPWVDPTISPDANKNLNEEFAGEFPVEVDVYPGDSPDLRLALLGIMWTAIENTP</sequence>
<comment type="caution">
    <text evidence="1">The sequence shown here is derived from an EMBL/GenBank/DDBJ whole genome shotgun (WGS) entry which is preliminary data.</text>
</comment>
<dbReference type="Proteomes" id="UP001265746">
    <property type="component" value="Unassembled WGS sequence"/>
</dbReference>
<gene>
    <name evidence="1" type="ORF">N8I77_002759</name>
</gene>